<dbReference type="NCBIfam" id="NF002169">
    <property type="entry name" value="PRK01002.1"/>
    <property type="match status" value="1"/>
</dbReference>
<dbReference type="HAMAP" id="MF_00476">
    <property type="entry name" value="NikR"/>
    <property type="match status" value="1"/>
</dbReference>
<dbReference type="InterPro" id="IPR002145">
    <property type="entry name" value="CopG"/>
</dbReference>
<organism evidence="11 12">
    <name type="scientific">Thermococcus barophilus (strain DSM 11836 / MP)</name>
    <dbReference type="NCBI Taxonomy" id="391623"/>
    <lineage>
        <taxon>Archaea</taxon>
        <taxon>Methanobacteriati</taxon>
        <taxon>Methanobacteriota</taxon>
        <taxon>Thermococci</taxon>
        <taxon>Thermococcales</taxon>
        <taxon>Thermococcaceae</taxon>
        <taxon>Thermococcus</taxon>
    </lineage>
</organism>
<feature type="domain" description="Ribbon-helix-helix protein CopG" evidence="9">
    <location>
        <begin position="5"/>
        <end position="45"/>
    </location>
</feature>
<dbReference type="Proteomes" id="UP000007478">
    <property type="component" value="Chromosome"/>
</dbReference>
<accession>F0LKT1</accession>
<feature type="binding site" evidence="8">
    <location>
        <position position="79"/>
    </location>
    <ligand>
        <name>Ni(2+)</name>
        <dbReference type="ChEBI" id="CHEBI:49786"/>
    </ligand>
</feature>
<dbReference type="HOGENOM" id="CLU_113319_1_2_2"/>
<evidence type="ECO:0000256" key="7">
    <source>
        <dbReference type="ARBA" id="ARBA00023163"/>
    </source>
</evidence>
<keyword evidence="12" id="KW-1185">Reference proteome</keyword>
<gene>
    <name evidence="11" type="ordered locus">TERMP_00683</name>
</gene>
<evidence type="ECO:0000259" key="9">
    <source>
        <dbReference type="Pfam" id="PF01402"/>
    </source>
</evidence>
<sequence length="139" mass="15930">MKKIVRFGVSIPQDLLAKFDKIIDEKGYTNRSEAIRDLIRDFIVRHEWEVGDEEVAGTITIVYNHDEAEVVKELLDLQHDYIDEIVSSLHVHMDEHNCLEVVVVKGKATRIKKIAERLISLKGVKHGKLVMTTTGRELV</sequence>
<comment type="function">
    <text evidence="1 8">Transcriptional regulator.</text>
</comment>
<evidence type="ECO:0000256" key="8">
    <source>
        <dbReference type="HAMAP-Rule" id="MF_00476"/>
    </source>
</evidence>
<dbReference type="NCBIfam" id="NF003381">
    <property type="entry name" value="PRK04460.1"/>
    <property type="match status" value="1"/>
</dbReference>
<dbReference type="KEGG" id="tba:TERMP_00683"/>
<dbReference type="GO" id="GO:0003677">
    <property type="term" value="F:DNA binding"/>
    <property type="evidence" value="ECO:0007669"/>
    <property type="project" value="UniProtKB-KW"/>
</dbReference>
<dbReference type="EMBL" id="CP002372">
    <property type="protein sequence ID" value="ADT83660.1"/>
    <property type="molecule type" value="Genomic_DNA"/>
</dbReference>
<comment type="cofactor">
    <cofactor evidence="8">
        <name>Ni(2+)</name>
        <dbReference type="ChEBI" id="CHEBI:49786"/>
    </cofactor>
    <text evidence="8">Binds 1 nickel ion per subunit.</text>
</comment>
<dbReference type="InterPro" id="IPR010985">
    <property type="entry name" value="Ribbon_hlx_hlx"/>
</dbReference>
<dbReference type="GO" id="GO:0016151">
    <property type="term" value="F:nickel cation binding"/>
    <property type="evidence" value="ECO:0007669"/>
    <property type="project" value="UniProtKB-UniRule"/>
</dbReference>
<dbReference type="Gene3D" id="3.30.70.1150">
    <property type="entry name" value="ACT-like. Chain A, domain 2"/>
    <property type="match status" value="1"/>
</dbReference>
<dbReference type="RefSeq" id="WP_013466958.1">
    <property type="nucleotide sequence ID" value="NC_014804.1"/>
</dbReference>
<feature type="binding site" evidence="8">
    <location>
        <position position="92"/>
    </location>
    <ligand>
        <name>Ni(2+)</name>
        <dbReference type="ChEBI" id="CHEBI:49786"/>
    </ligand>
</feature>
<dbReference type="NCBIfam" id="NF002815">
    <property type="entry name" value="PRK02967.1"/>
    <property type="match status" value="1"/>
</dbReference>
<comment type="similarity">
    <text evidence="2 8">Belongs to the transcriptional regulatory CopG/NikR family.</text>
</comment>
<name>F0LKT1_THEBM</name>
<dbReference type="NCBIfam" id="NF001884">
    <property type="entry name" value="PRK00630.1"/>
    <property type="match status" value="1"/>
</dbReference>
<feature type="domain" description="Transcription factor NikR nickel binding C-terminal" evidence="10">
    <location>
        <begin position="56"/>
        <end position="132"/>
    </location>
</feature>
<dbReference type="GO" id="GO:0010045">
    <property type="term" value="P:response to nickel cation"/>
    <property type="evidence" value="ECO:0007669"/>
    <property type="project" value="InterPro"/>
</dbReference>
<evidence type="ECO:0000256" key="3">
    <source>
        <dbReference type="ARBA" id="ARBA00022596"/>
    </source>
</evidence>
<dbReference type="AlphaFoldDB" id="F0LKT1"/>
<dbReference type="PATRIC" id="fig|391623.17.peg.684"/>
<dbReference type="OrthoDB" id="25654at2157"/>
<dbReference type="Gene3D" id="1.10.1220.10">
    <property type="entry name" value="Met repressor-like"/>
    <property type="match status" value="1"/>
</dbReference>
<evidence type="ECO:0000313" key="12">
    <source>
        <dbReference type="Proteomes" id="UP000007478"/>
    </source>
</evidence>
<keyword evidence="7 8" id="KW-0804">Transcription</keyword>
<dbReference type="CDD" id="cd22231">
    <property type="entry name" value="RHH_NikR_HicB-like"/>
    <property type="match status" value="1"/>
</dbReference>
<evidence type="ECO:0000256" key="2">
    <source>
        <dbReference type="ARBA" id="ARBA00008478"/>
    </source>
</evidence>
<dbReference type="Pfam" id="PF08753">
    <property type="entry name" value="NikR_C"/>
    <property type="match status" value="1"/>
</dbReference>
<dbReference type="GeneID" id="10041001"/>
<evidence type="ECO:0000256" key="4">
    <source>
        <dbReference type="ARBA" id="ARBA00022723"/>
    </source>
</evidence>
<keyword evidence="3 8" id="KW-0533">Nickel</keyword>
<dbReference type="Pfam" id="PF01402">
    <property type="entry name" value="RHH_1"/>
    <property type="match status" value="1"/>
</dbReference>
<dbReference type="InterPro" id="IPR013321">
    <property type="entry name" value="Arc_rbn_hlx_hlx"/>
</dbReference>
<dbReference type="eggNOG" id="arCOG01008">
    <property type="taxonomic scope" value="Archaea"/>
</dbReference>
<evidence type="ECO:0000259" key="10">
    <source>
        <dbReference type="Pfam" id="PF08753"/>
    </source>
</evidence>
<keyword evidence="5 8" id="KW-0805">Transcription regulation</keyword>
<dbReference type="GO" id="GO:0003700">
    <property type="term" value="F:DNA-binding transcription factor activity"/>
    <property type="evidence" value="ECO:0007669"/>
    <property type="project" value="UniProtKB-UniRule"/>
</dbReference>
<dbReference type="InterPro" id="IPR050192">
    <property type="entry name" value="CopG/NikR_regulator"/>
</dbReference>
<feature type="binding site" evidence="8">
    <location>
        <position position="90"/>
    </location>
    <ligand>
        <name>Ni(2+)</name>
        <dbReference type="ChEBI" id="CHEBI:49786"/>
    </ligand>
</feature>
<keyword evidence="6 8" id="KW-0238">DNA-binding</keyword>
<evidence type="ECO:0000256" key="5">
    <source>
        <dbReference type="ARBA" id="ARBA00023015"/>
    </source>
</evidence>
<dbReference type="InterPro" id="IPR022988">
    <property type="entry name" value="Ni_resp_reg_NikR"/>
</dbReference>
<reference evidence="11 12" key="1">
    <citation type="journal article" date="2011" name="J. Bacteriol.">
        <title>Complete genome sequence of the hyperthermophilic, piezophilic, heterotrophic, and carboxydotrophic archaeon Thermococcus barophilus MP.</title>
        <authorList>
            <person name="Vannier P."/>
            <person name="Marteinsson V.T."/>
            <person name="Fridjonsson O.H."/>
            <person name="Oger P."/>
            <person name="Jebbar M."/>
        </authorList>
    </citation>
    <scope>NUCLEOTIDE SEQUENCE [LARGE SCALE GENOMIC DNA]</scope>
    <source>
        <strain evidence="12">DSM 11836 / MP</strain>
    </source>
</reference>
<evidence type="ECO:0000256" key="6">
    <source>
        <dbReference type="ARBA" id="ARBA00023125"/>
    </source>
</evidence>
<evidence type="ECO:0000256" key="1">
    <source>
        <dbReference type="ARBA" id="ARBA00002339"/>
    </source>
</evidence>
<feature type="binding site" evidence="8">
    <location>
        <position position="98"/>
    </location>
    <ligand>
        <name>Ni(2+)</name>
        <dbReference type="ChEBI" id="CHEBI:49786"/>
    </ligand>
</feature>
<dbReference type="PANTHER" id="PTHR34719:SF2">
    <property type="entry name" value="NICKEL-RESPONSIVE REGULATOR"/>
    <property type="match status" value="1"/>
</dbReference>
<keyword evidence="4 8" id="KW-0479">Metal-binding</keyword>
<dbReference type="PANTHER" id="PTHR34719">
    <property type="entry name" value="NICKEL-RESPONSIVE REGULATOR"/>
    <property type="match status" value="1"/>
</dbReference>
<evidence type="ECO:0000313" key="11">
    <source>
        <dbReference type="EMBL" id="ADT83660.1"/>
    </source>
</evidence>
<protein>
    <recommendedName>
        <fullName evidence="8">Putative nickel-responsive regulator</fullName>
    </recommendedName>
</protein>
<dbReference type="SUPFAM" id="SSF55021">
    <property type="entry name" value="ACT-like"/>
    <property type="match status" value="1"/>
</dbReference>
<dbReference type="InterPro" id="IPR014864">
    <property type="entry name" value="TF_NikR_Ni-bd_C"/>
</dbReference>
<dbReference type="InterPro" id="IPR027271">
    <property type="entry name" value="Acetolactate_synth/TF_NikR_C"/>
</dbReference>
<dbReference type="SUPFAM" id="SSF47598">
    <property type="entry name" value="Ribbon-helix-helix"/>
    <property type="match status" value="1"/>
</dbReference>
<dbReference type="InterPro" id="IPR045865">
    <property type="entry name" value="ACT-like_dom_sf"/>
</dbReference>
<proteinExistence type="inferred from homology"/>